<evidence type="ECO:0000313" key="2">
    <source>
        <dbReference type="EMBL" id="TPG98706.1"/>
    </source>
</evidence>
<dbReference type="InterPro" id="IPR008490">
    <property type="entry name" value="Transposase_InsH_N"/>
</dbReference>
<keyword evidence="7" id="KW-1185">Reference proteome</keyword>
<name>A0A502LG96_HAEHA</name>
<reference evidence="6 7" key="1">
    <citation type="submission" date="2019-01" db="EMBL/GenBank/DDBJ databases">
        <title>Comparative genomic analysis identifies haemin-independent Haemophilus haemolyticus: a formal re-classification of Haemophilus intermedius.</title>
        <authorList>
            <person name="Harris T.M."/>
            <person name="Price E.P."/>
            <person name="Sarovich D.S."/>
            <person name="Norskov-Lauritsen N."/>
            <person name="Beissbarth J."/>
            <person name="Chang A.B."/>
            <person name="Smith-Vaughan H.C."/>
        </authorList>
    </citation>
    <scope>NUCLEOTIDE SEQUENCE [LARGE SCALE GENOMIC DNA]</scope>
    <source>
        <strain evidence="4 6">60824 B Hi-4</strain>
        <strain evidence="3 7">CCUG 15949</strain>
        <strain evidence="2 8">CCUG 30218</strain>
    </source>
</reference>
<protein>
    <submittedName>
        <fullName evidence="4">Transposase</fullName>
    </submittedName>
</protein>
<evidence type="ECO:0000313" key="4">
    <source>
        <dbReference type="EMBL" id="TPH23222.1"/>
    </source>
</evidence>
<comment type="caution">
    <text evidence="4">The sequence shown here is derived from an EMBL/GenBank/DDBJ whole genome shotgun (WGS) entry which is preliminary data.</text>
</comment>
<evidence type="ECO:0000259" key="1">
    <source>
        <dbReference type="Pfam" id="PF05598"/>
    </source>
</evidence>
<sequence>MFKIILLGYLFGIKSERQWISQCGLPVVLGMSLTKKVIDTSTLSQNNLRRFNGADVFEHIFYLYRMESN</sequence>
<dbReference type="Pfam" id="PF05598">
    <property type="entry name" value="DUF772"/>
    <property type="match status" value="1"/>
</dbReference>
<dbReference type="Proteomes" id="UP000316888">
    <property type="component" value="Unassembled WGS sequence"/>
</dbReference>
<dbReference type="AlphaFoldDB" id="A0A502LG96"/>
<gene>
    <name evidence="4" type="ORF">EUX48_04165</name>
    <name evidence="5" type="ORF">EUX48_04215</name>
    <name evidence="3" type="ORF">EUX50_07435</name>
    <name evidence="2" type="ORF">EUX54_07375</name>
</gene>
<dbReference type="Proteomes" id="UP000318695">
    <property type="component" value="Unassembled WGS sequence"/>
</dbReference>
<evidence type="ECO:0000313" key="7">
    <source>
        <dbReference type="Proteomes" id="UP000318353"/>
    </source>
</evidence>
<evidence type="ECO:0000313" key="8">
    <source>
        <dbReference type="Proteomes" id="UP000318695"/>
    </source>
</evidence>
<evidence type="ECO:0000313" key="6">
    <source>
        <dbReference type="Proteomes" id="UP000316888"/>
    </source>
</evidence>
<dbReference type="EMBL" id="SDPH01000039">
    <property type="protein sequence ID" value="TPH03167.1"/>
    <property type="molecule type" value="Genomic_DNA"/>
</dbReference>
<dbReference type="Proteomes" id="UP000318353">
    <property type="component" value="Unassembled WGS sequence"/>
</dbReference>
<dbReference type="EMBL" id="SDPI01000034">
    <property type="protein sequence ID" value="TPG98706.1"/>
    <property type="molecule type" value="Genomic_DNA"/>
</dbReference>
<dbReference type="EMBL" id="SDPB01000012">
    <property type="protein sequence ID" value="TPH23222.1"/>
    <property type="molecule type" value="Genomic_DNA"/>
</dbReference>
<evidence type="ECO:0000313" key="3">
    <source>
        <dbReference type="EMBL" id="TPH03167.1"/>
    </source>
</evidence>
<proteinExistence type="predicted"/>
<accession>A0A502LG96</accession>
<organism evidence="4 6">
    <name type="scientific">Haemophilus haemolyticus</name>
    <dbReference type="NCBI Taxonomy" id="726"/>
    <lineage>
        <taxon>Bacteria</taxon>
        <taxon>Pseudomonadati</taxon>
        <taxon>Pseudomonadota</taxon>
        <taxon>Gammaproteobacteria</taxon>
        <taxon>Pasteurellales</taxon>
        <taxon>Pasteurellaceae</taxon>
        <taxon>Haemophilus</taxon>
    </lineage>
</organism>
<feature type="domain" description="Transposase InsH N-terminal" evidence="1">
    <location>
        <begin position="1"/>
        <end position="46"/>
    </location>
</feature>
<dbReference type="EMBL" id="SDPB01000012">
    <property type="protein sequence ID" value="TPH23231.1"/>
    <property type="molecule type" value="Genomic_DNA"/>
</dbReference>
<evidence type="ECO:0000313" key="5">
    <source>
        <dbReference type="EMBL" id="TPH23231.1"/>
    </source>
</evidence>